<accession>A0ABP0RQ12</accession>
<gene>
    <name evidence="2" type="ORF">CCMP2556_LOCUS47878</name>
</gene>
<evidence type="ECO:0000313" key="3">
    <source>
        <dbReference type="Proteomes" id="UP001642484"/>
    </source>
</evidence>
<keyword evidence="3" id="KW-1185">Reference proteome</keyword>
<protein>
    <submittedName>
        <fullName evidence="2">Uncharacterized protein</fullName>
    </submittedName>
</protein>
<evidence type="ECO:0000313" key="2">
    <source>
        <dbReference type="EMBL" id="CAK9101560.1"/>
    </source>
</evidence>
<dbReference type="EMBL" id="CAXAMN010026250">
    <property type="protein sequence ID" value="CAK9101560.1"/>
    <property type="molecule type" value="Genomic_DNA"/>
</dbReference>
<comment type="caution">
    <text evidence="2">The sequence shown here is derived from an EMBL/GenBank/DDBJ whole genome shotgun (WGS) entry which is preliminary data.</text>
</comment>
<evidence type="ECO:0000256" key="1">
    <source>
        <dbReference type="SAM" id="MobiDB-lite"/>
    </source>
</evidence>
<reference evidence="2 3" key="1">
    <citation type="submission" date="2024-02" db="EMBL/GenBank/DDBJ databases">
        <authorList>
            <person name="Chen Y."/>
            <person name="Shah S."/>
            <person name="Dougan E. K."/>
            <person name="Thang M."/>
            <person name="Chan C."/>
        </authorList>
    </citation>
    <scope>NUCLEOTIDE SEQUENCE [LARGE SCALE GENOMIC DNA]</scope>
</reference>
<organism evidence="2 3">
    <name type="scientific">Durusdinium trenchii</name>
    <dbReference type="NCBI Taxonomy" id="1381693"/>
    <lineage>
        <taxon>Eukaryota</taxon>
        <taxon>Sar</taxon>
        <taxon>Alveolata</taxon>
        <taxon>Dinophyceae</taxon>
        <taxon>Suessiales</taxon>
        <taxon>Symbiodiniaceae</taxon>
        <taxon>Durusdinium</taxon>
    </lineage>
</organism>
<sequence length="432" mass="48614">MVIATSRERFFTPSTIERPRRMHSAPWTACRARREKKCQSCTGRAARSSQEELHKWSEKVTSRYVLQDFLKMCVQNRHGELAFAILEDIRLDDARMQLEVAVCVHGAWHGRTETGERRCFLWKEVTAVALAVLTTQELSTGLELSSVSRSQVTDVSAVLGLLAGRVCVRGMSQRVRCRGLDEERAEQLLSRAIKLREEVAELEREAAVHPRVAGDSEEEGDSEGEPEPIEALQRVAPRARLLDLPELLPQWLLLCSTFPYLLPALDAWRFFGQGLALRLCPSLAWEWTCFMQDAMPFPDLLPMLEILQPLLLFAMPAIAVQRRLPRLLRFNLNQAFVIDLVLCLSFHASSFSRWLALQRGDAFYVPSEAELPQMPGSRAILLLFGVCLLYCVSRTACGAFPDGIPYISAQAKKSMGSSRTQLPLKRSGTGRS</sequence>
<proteinExistence type="predicted"/>
<feature type="region of interest" description="Disordered" evidence="1">
    <location>
        <begin position="207"/>
        <end position="228"/>
    </location>
</feature>
<feature type="compositionally biased region" description="Acidic residues" evidence="1">
    <location>
        <begin position="215"/>
        <end position="228"/>
    </location>
</feature>
<name>A0ABP0RQ12_9DINO</name>
<dbReference type="Proteomes" id="UP001642484">
    <property type="component" value="Unassembled WGS sequence"/>
</dbReference>